<evidence type="ECO:0000256" key="1">
    <source>
        <dbReference type="SAM" id="Phobius"/>
    </source>
</evidence>
<evidence type="ECO:0000313" key="2">
    <source>
        <dbReference type="EMBL" id="AYV82656.1"/>
    </source>
</evidence>
<keyword evidence="1" id="KW-1133">Transmembrane helix</keyword>
<sequence length="36" mass="4057">MGYRAKIKRIRVVMYGSLVWDPALHGGAGMYVSLIF</sequence>
<keyword evidence="1" id="KW-0472">Membrane</keyword>
<proteinExistence type="predicted"/>
<dbReference type="EMBL" id="MK072384">
    <property type="protein sequence ID" value="AYV82656.1"/>
    <property type="molecule type" value="Genomic_DNA"/>
</dbReference>
<protein>
    <submittedName>
        <fullName evidence="2">Uncharacterized protein</fullName>
    </submittedName>
</protein>
<accession>A0A3G5A5Y4</accession>
<feature type="transmembrane region" description="Helical" evidence="1">
    <location>
        <begin position="12"/>
        <end position="34"/>
    </location>
</feature>
<name>A0A3G5A5Y4_9VIRU</name>
<gene>
    <name evidence="2" type="ORF">Hyperionvirus2_24</name>
</gene>
<organism evidence="2">
    <name type="scientific">Hyperionvirus sp</name>
    <dbReference type="NCBI Taxonomy" id="2487770"/>
    <lineage>
        <taxon>Viruses</taxon>
        <taxon>Varidnaviria</taxon>
        <taxon>Bamfordvirae</taxon>
        <taxon>Nucleocytoviricota</taxon>
        <taxon>Megaviricetes</taxon>
        <taxon>Imitervirales</taxon>
        <taxon>Mimiviridae</taxon>
        <taxon>Klosneuvirinae</taxon>
    </lineage>
</organism>
<keyword evidence="1" id="KW-0812">Transmembrane</keyword>
<reference evidence="2" key="1">
    <citation type="submission" date="2018-10" db="EMBL/GenBank/DDBJ databases">
        <title>Hidden diversity of soil giant viruses.</title>
        <authorList>
            <person name="Schulz F."/>
            <person name="Alteio L."/>
            <person name="Goudeau D."/>
            <person name="Ryan E.M."/>
            <person name="Malmstrom R.R."/>
            <person name="Blanchard J."/>
            <person name="Woyke T."/>
        </authorList>
    </citation>
    <scope>NUCLEOTIDE SEQUENCE</scope>
    <source>
        <strain evidence="2">HYV1</strain>
    </source>
</reference>